<sequence>MAIKAALYASRIITGLGIGAFTVTGPMSIVEIAPTEIRGLLAAWFGVAMILALVCSTFCVYGVYLHLAADKL</sequence>
<dbReference type="EMBL" id="MU839017">
    <property type="protein sequence ID" value="KAK1764922.1"/>
    <property type="molecule type" value="Genomic_DNA"/>
</dbReference>
<dbReference type="InterPro" id="IPR036259">
    <property type="entry name" value="MFS_trans_sf"/>
</dbReference>
<evidence type="ECO:0000256" key="1">
    <source>
        <dbReference type="ARBA" id="ARBA00004141"/>
    </source>
</evidence>
<dbReference type="PROSITE" id="PS50850">
    <property type="entry name" value="MFS"/>
    <property type="match status" value="1"/>
</dbReference>
<evidence type="ECO:0000256" key="2">
    <source>
        <dbReference type="ARBA" id="ARBA00022692"/>
    </source>
</evidence>
<keyword evidence="8" id="KW-1185">Reference proteome</keyword>
<gene>
    <name evidence="7" type="ORF">QBC33DRAFT_571914</name>
</gene>
<protein>
    <recommendedName>
        <fullName evidence="6">Major facilitator superfamily (MFS) profile domain-containing protein</fullName>
    </recommendedName>
</protein>
<feature type="transmembrane region" description="Helical" evidence="5">
    <location>
        <begin position="42"/>
        <end position="67"/>
    </location>
</feature>
<keyword evidence="4 5" id="KW-0472">Membrane</keyword>
<dbReference type="InterPro" id="IPR020846">
    <property type="entry name" value="MFS_dom"/>
</dbReference>
<comment type="subcellular location">
    <subcellularLocation>
        <location evidence="1">Membrane</location>
        <topology evidence="1">Multi-pass membrane protein</topology>
    </subcellularLocation>
</comment>
<proteinExistence type="predicted"/>
<reference evidence="7" key="1">
    <citation type="submission" date="2023-06" db="EMBL/GenBank/DDBJ databases">
        <title>Genome-scale phylogeny and comparative genomics of the fungal order Sordariales.</title>
        <authorList>
            <consortium name="Lawrence Berkeley National Laboratory"/>
            <person name="Hensen N."/>
            <person name="Bonometti L."/>
            <person name="Westerberg I."/>
            <person name="Brannstrom I.O."/>
            <person name="Guillou S."/>
            <person name="Cros-Aarteil S."/>
            <person name="Calhoun S."/>
            <person name="Haridas S."/>
            <person name="Kuo A."/>
            <person name="Mondo S."/>
            <person name="Pangilinan J."/>
            <person name="Riley R."/>
            <person name="Labutti K."/>
            <person name="Andreopoulos B."/>
            <person name="Lipzen A."/>
            <person name="Chen C."/>
            <person name="Yanf M."/>
            <person name="Daum C."/>
            <person name="Ng V."/>
            <person name="Clum A."/>
            <person name="Steindorff A."/>
            <person name="Ohm R."/>
            <person name="Martin F."/>
            <person name="Silar P."/>
            <person name="Natvig D."/>
            <person name="Lalanne C."/>
            <person name="Gautier V."/>
            <person name="Ament-Velasquez S.L."/>
            <person name="Kruys A."/>
            <person name="Hutchinson M.I."/>
            <person name="Powell A.J."/>
            <person name="Barry K."/>
            <person name="Miller A.N."/>
            <person name="Grigoriev I.V."/>
            <person name="Debuchy R."/>
            <person name="Gladieux P."/>
            <person name="Thoren M.H."/>
            <person name="Johannesson H."/>
        </authorList>
    </citation>
    <scope>NUCLEOTIDE SEQUENCE</scope>
    <source>
        <strain evidence="7">8032-3</strain>
    </source>
</reference>
<evidence type="ECO:0000313" key="8">
    <source>
        <dbReference type="Proteomes" id="UP001244011"/>
    </source>
</evidence>
<dbReference type="Gene3D" id="1.20.1250.20">
    <property type="entry name" value="MFS general substrate transporter like domains"/>
    <property type="match status" value="1"/>
</dbReference>
<keyword evidence="2 5" id="KW-0812">Transmembrane</keyword>
<dbReference type="Pfam" id="PF00083">
    <property type="entry name" value="Sugar_tr"/>
    <property type="match status" value="1"/>
</dbReference>
<dbReference type="InterPro" id="IPR005828">
    <property type="entry name" value="MFS_sugar_transport-like"/>
</dbReference>
<dbReference type="GO" id="GO:0022857">
    <property type="term" value="F:transmembrane transporter activity"/>
    <property type="evidence" value="ECO:0007669"/>
    <property type="project" value="InterPro"/>
</dbReference>
<dbReference type="GeneID" id="85313820"/>
<dbReference type="RefSeq" id="XP_060281135.1">
    <property type="nucleotide sequence ID" value="XM_060430633.1"/>
</dbReference>
<dbReference type="GO" id="GO:0016020">
    <property type="term" value="C:membrane"/>
    <property type="evidence" value="ECO:0007669"/>
    <property type="project" value="UniProtKB-SubCell"/>
</dbReference>
<evidence type="ECO:0000256" key="5">
    <source>
        <dbReference type="SAM" id="Phobius"/>
    </source>
</evidence>
<dbReference type="Proteomes" id="UP001244011">
    <property type="component" value="Unassembled WGS sequence"/>
</dbReference>
<name>A0AAJ0FEZ8_9PEZI</name>
<evidence type="ECO:0000313" key="7">
    <source>
        <dbReference type="EMBL" id="KAK1764922.1"/>
    </source>
</evidence>
<keyword evidence="3 5" id="KW-1133">Transmembrane helix</keyword>
<feature type="domain" description="Major facilitator superfamily (MFS) profile" evidence="6">
    <location>
        <begin position="1"/>
        <end position="72"/>
    </location>
</feature>
<feature type="transmembrane region" description="Helical" evidence="5">
    <location>
        <begin position="12"/>
        <end position="30"/>
    </location>
</feature>
<dbReference type="SUPFAM" id="SSF103473">
    <property type="entry name" value="MFS general substrate transporter"/>
    <property type="match status" value="1"/>
</dbReference>
<evidence type="ECO:0000259" key="6">
    <source>
        <dbReference type="PROSITE" id="PS50850"/>
    </source>
</evidence>
<comment type="caution">
    <text evidence="7">The sequence shown here is derived from an EMBL/GenBank/DDBJ whole genome shotgun (WGS) entry which is preliminary data.</text>
</comment>
<evidence type="ECO:0000256" key="3">
    <source>
        <dbReference type="ARBA" id="ARBA00022989"/>
    </source>
</evidence>
<accession>A0AAJ0FEZ8</accession>
<evidence type="ECO:0000256" key="4">
    <source>
        <dbReference type="ARBA" id="ARBA00023136"/>
    </source>
</evidence>
<organism evidence="7 8">
    <name type="scientific">Phialemonium atrogriseum</name>
    <dbReference type="NCBI Taxonomy" id="1093897"/>
    <lineage>
        <taxon>Eukaryota</taxon>
        <taxon>Fungi</taxon>
        <taxon>Dikarya</taxon>
        <taxon>Ascomycota</taxon>
        <taxon>Pezizomycotina</taxon>
        <taxon>Sordariomycetes</taxon>
        <taxon>Sordariomycetidae</taxon>
        <taxon>Cephalothecales</taxon>
        <taxon>Cephalothecaceae</taxon>
        <taxon>Phialemonium</taxon>
    </lineage>
</organism>
<dbReference type="AlphaFoldDB" id="A0AAJ0FEZ8"/>